<feature type="compositionally biased region" description="Polar residues" evidence="1">
    <location>
        <begin position="130"/>
        <end position="149"/>
    </location>
</feature>
<comment type="caution">
    <text evidence="2">The sequence shown here is derived from an EMBL/GenBank/DDBJ whole genome shotgun (WGS) entry which is preliminary data.</text>
</comment>
<feature type="region of interest" description="Disordered" evidence="1">
    <location>
        <begin position="586"/>
        <end position="672"/>
    </location>
</feature>
<evidence type="ECO:0000313" key="2">
    <source>
        <dbReference type="EMBL" id="KAE8270982.1"/>
    </source>
</evidence>
<feature type="compositionally biased region" description="Polar residues" evidence="1">
    <location>
        <begin position="797"/>
        <end position="808"/>
    </location>
</feature>
<feature type="compositionally biased region" description="Low complexity" evidence="1">
    <location>
        <begin position="602"/>
        <end position="617"/>
    </location>
</feature>
<feature type="compositionally biased region" description="Polar residues" evidence="1">
    <location>
        <begin position="281"/>
        <end position="293"/>
    </location>
</feature>
<evidence type="ECO:0000256" key="1">
    <source>
        <dbReference type="SAM" id="MobiDB-lite"/>
    </source>
</evidence>
<gene>
    <name evidence="2" type="ORF">A4X09_0g1355</name>
</gene>
<feature type="compositionally biased region" description="Polar residues" evidence="1">
    <location>
        <begin position="107"/>
        <end position="117"/>
    </location>
</feature>
<feature type="region of interest" description="Disordered" evidence="1">
    <location>
        <begin position="461"/>
        <end position="485"/>
    </location>
</feature>
<reference evidence="2" key="1">
    <citation type="submission" date="2016-04" db="EMBL/GenBank/DDBJ databases">
        <authorList>
            <person name="Nguyen H.D."/>
            <person name="Samba Siva P."/>
            <person name="Cullis J."/>
            <person name="Levesque C.A."/>
            <person name="Hambleton S."/>
        </authorList>
    </citation>
    <scope>NUCLEOTIDE SEQUENCE</scope>
    <source>
        <strain evidence="2">DAOMC 236422</strain>
    </source>
</reference>
<reference evidence="2" key="2">
    <citation type="journal article" date="2019" name="IMA Fungus">
        <title>Genome sequencing and comparison of five Tilletia species to identify candidate genes for the detection of regulated species infecting wheat.</title>
        <authorList>
            <person name="Nguyen H.D.T."/>
            <person name="Sultana T."/>
            <person name="Kesanakurti P."/>
            <person name="Hambleton S."/>
        </authorList>
    </citation>
    <scope>NUCLEOTIDE SEQUENCE</scope>
    <source>
        <strain evidence="2">DAOMC 236422</strain>
    </source>
</reference>
<proteinExistence type="predicted"/>
<dbReference type="EMBL" id="LWDG02000031">
    <property type="protein sequence ID" value="KAE8270982.1"/>
    <property type="molecule type" value="Genomic_DNA"/>
</dbReference>
<sequence length="868" mass="92386">MQSSAESSSLPRPALELRSYTAPTGDRVLHRPLSSSSSRSNDVTQHLEQSDACTNTRMSSTSLQYGSGSSNAATPRRLKFRRKMERSVSSVDQVGGRGSWEPKPPVRSSSMASTTAGSIGHHQDHDQDQNHNFPTYHSMTNIPMSSPDSASFFIDDACSEEGYMSACSYNTSRRDSDESRTSAATSVNLHSRNSTNSTKVNKMEVESSVPIVAGTQPFPTQEDRVAEQEDKNEDVEEADSFHTPDEEEALAELESLSNPDRAKSLTEARARAKARRQRIASMSSKPAGFQNSADSIDDLQEILATPRARHHSTVDATTETTDKPATSTVVKVAPSLTWSHAQFDQYNKLAQPAIPIYGHTVPLPVWAKGSSAAIGGNAARRMGSLDRSNFYAQAYAELRAMDSGLHSFWMKQYEFGGKHGGSNSAVQEFSAAVMAPIEMAAELPRKSGVLSRKPVASIDFSSMGSGRSARSGLSQGGNGSARGNQIFEDGYAPRITAAGMLPLPTPPIDVLMTHENDALSNTDSSSADESSVSASSSFATALLSVSSSSSAGSMPAIDSDKDMFAEEEEEEEAKEEEEHMETIMYASQESTPTRAPLPPRSPSRSSSRASQVRSLISIPNFIRRSSASSPSLPPPSPSHSRAPTPTMMTMAPATPPMGSSSGATTPRRKKMGAAKLSIGAPMPYEQQQPEWPTPLGSPSYFTDSLMTSKSTDTGYTSGVGYTKHDGLLSVSSGTSTPIKDEAGRSGGKSPNLDSKRKKMRNLLRGNRPVTSDGIGSGPQQSEGSSGNGLRFPGFGGSASSRGDTNNRASIGLGLGSPTGRFGSAFSKRQSHIVVSSSAQPSPREDDEDAFGSEANQVALQKAGWALAI</sequence>
<feature type="compositionally biased region" description="Basic and acidic residues" evidence="1">
    <location>
        <begin position="260"/>
        <end position="270"/>
    </location>
</feature>
<protein>
    <submittedName>
        <fullName evidence="2">Uncharacterized protein</fullName>
    </submittedName>
</protein>
<feature type="compositionally biased region" description="Low complexity" evidence="1">
    <location>
        <begin position="638"/>
        <end position="652"/>
    </location>
</feature>
<feature type="compositionally biased region" description="Low complexity" evidence="1">
    <location>
        <begin position="461"/>
        <end position="473"/>
    </location>
</feature>
<feature type="region of interest" description="Disordered" evidence="1">
    <location>
        <begin position="1"/>
        <end position="150"/>
    </location>
</feature>
<dbReference type="Proteomes" id="UP000078113">
    <property type="component" value="Unassembled WGS sequence"/>
</dbReference>
<feature type="compositionally biased region" description="Polar residues" evidence="1">
    <location>
        <begin position="699"/>
        <end position="716"/>
    </location>
</feature>
<evidence type="ECO:0000313" key="3">
    <source>
        <dbReference type="Proteomes" id="UP000078113"/>
    </source>
</evidence>
<feature type="compositionally biased region" description="Polar residues" evidence="1">
    <location>
        <begin position="41"/>
        <end position="58"/>
    </location>
</feature>
<feature type="compositionally biased region" description="Low complexity" evidence="1">
    <location>
        <begin position="777"/>
        <end position="788"/>
    </location>
</feature>
<keyword evidence="3" id="KW-1185">Reference proteome</keyword>
<feature type="region of interest" description="Disordered" evidence="1">
    <location>
        <begin position="684"/>
        <end position="850"/>
    </location>
</feature>
<dbReference type="AlphaFoldDB" id="A0A8X7NC04"/>
<feature type="compositionally biased region" description="Low complexity" evidence="1">
    <location>
        <begin position="59"/>
        <end position="70"/>
    </location>
</feature>
<organism evidence="2 3">
    <name type="scientific">Tilletia walkeri</name>
    <dbReference type="NCBI Taxonomy" id="117179"/>
    <lineage>
        <taxon>Eukaryota</taxon>
        <taxon>Fungi</taxon>
        <taxon>Dikarya</taxon>
        <taxon>Basidiomycota</taxon>
        <taxon>Ustilaginomycotina</taxon>
        <taxon>Exobasidiomycetes</taxon>
        <taxon>Tilletiales</taxon>
        <taxon>Tilletiaceae</taxon>
        <taxon>Tilletia</taxon>
    </lineage>
</organism>
<name>A0A8X7NC04_9BASI</name>
<accession>A0A8X7NC04</accession>
<feature type="compositionally biased region" description="Polar residues" evidence="1">
    <location>
        <begin position="183"/>
        <end position="200"/>
    </location>
</feature>
<feature type="region of interest" description="Disordered" evidence="1">
    <location>
        <begin position="169"/>
        <end position="293"/>
    </location>
</feature>
<feature type="compositionally biased region" description="Polar residues" evidence="1">
    <location>
        <begin position="1"/>
        <end position="10"/>
    </location>
</feature>